<evidence type="ECO:0000256" key="1">
    <source>
        <dbReference type="ARBA" id="ARBA00001974"/>
    </source>
</evidence>
<dbReference type="InterPro" id="IPR023753">
    <property type="entry name" value="FAD/NAD-binding_dom"/>
</dbReference>
<dbReference type="SUPFAM" id="SSF55424">
    <property type="entry name" value="FAD/NAD-linked reductases, dimerisation (C-terminal) domain"/>
    <property type="match status" value="1"/>
</dbReference>
<keyword evidence="6" id="KW-0676">Redox-active center</keyword>
<dbReference type="Gene3D" id="3.50.50.60">
    <property type="entry name" value="FAD/NAD(P)-binding domain"/>
    <property type="match status" value="2"/>
</dbReference>
<evidence type="ECO:0000256" key="2">
    <source>
        <dbReference type="ARBA" id="ARBA00009130"/>
    </source>
</evidence>
<dbReference type="PANTHER" id="PTHR43429:SF1">
    <property type="entry name" value="NAD(P)H SULFUR OXIDOREDUCTASE (COA-DEPENDENT)"/>
    <property type="match status" value="1"/>
</dbReference>
<proteinExistence type="inferred from homology"/>
<evidence type="ECO:0000259" key="7">
    <source>
        <dbReference type="PROSITE" id="PS50206"/>
    </source>
</evidence>
<keyword evidence="4" id="KW-0274">FAD</keyword>
<comment type="similarity">
    <text evidence="2">Belongs to the class-III pyridine nucleotide-disulfide oxidoreductase family.</text>
</comment>
<dbReference type="Pfam" id="PF07992">
    <property type="entry name" value="Pyr_redox_2"/>
    <property type="match status" value="1"/>
</dbReference>
<dbReference type="SMART" id="SM00450">
    <property type="entry name" value="RHOD"/>
    <property type="match status" value="1"/>
</dbReference>
<dbReference type="PRINTS" id="PR00411">
    <property type="entry name" value="PNDRDTASEI"/>
</dbReference>
<evidence type="ECO:0000313" key="8">
    <source>
        <dbReference type="EMBL" id="GAA1219987.1"/>
    </source>
</evidence>
<keyword evidence="9" id="KW-1185">Reference proteome</keyword>
<sequence length="552" mass="57862">MSAPTATPTRRRILVIGGVAAGMSFATRMRRRDEHAEIIIFERSGHVSFANCGLAYYLGGVITERSDLLLQTPASLGSRFGLDVRVNHNVTAIHPDEHTITVHNHLDNTTTIEPYDELVIATGASAIIPPMPGSERMLQLRNIEDVDALDADLGALDPSTANTVVLGAGYIGIEMAENLIARGLSVTLVQLGPHILRTFDVEMITPIEEHLRAHGVDLRIGTAAIAVHDTTVELSDGSAVAADVVIAAVGVRPQNALAVNAGLTVGAGGGIRVNAGYETSSPHIYAVGDVAEKIGAISGEPGLVALAGPANRDGRYLADTIAGDAVHSPPALGTAIVGVFDLTAASLGSTERALRAAGRNIRVIHTHPVSHAGYFPGAESLSIKLIVDADTDLILGAQAVGRDGVDKRMDVLATATSAGLTASALADLELAYAPQYGSAKDPINHLGYVARNLRDGLSASIQWHEIDAELAAGSVLVDVRTAAEFERGSIPHAINIPLDDLRGRLNELGDRRVIAHCQVGQRGHTAVRILSQNGFDAANLDGGYRTWMAAMG</sequence>
<feature type="domain" description="Rhodanese" evidence="7">
    <location>
        <begin position="470"/>
        <end position="552"/>
    </location>
</feature>
<dbReference type="Proteomes" id="UP001500943">
    <property type="component" value="Unassembled WGS sequence"/>
</dbReference>
<dbReference type="Pfam" id="PF02852">
    <property type="entry name" value="Pyr_redox_dim"/>
    <property type="match status" value="1"/>
</dbReference>
<dbReference type="PRINTS" id="PR00368">
    <property type="entry name" value="FADPNR"/>
</dbReference>
<comment type="caution">
    <text evidence="8">The sequence shown here is derived from an EMBL/GenBank/DDBJ whole genome shotgun (WGS) entry which is preliminary data.</text>
</comment>
<evidence type="ECO:0000313" key="9">
    <source>
        <dbReference type="Proteomes" id="UP001500943"/>
    </source>
</evidence>
<evidence type="ECO:0000256" key="5">
    <source>
        <dbReference type="ARBA" id="ARBA00023002"/>
    </source>
</evidence>
<dbReference type="RefSeq" id="WP_343925381.1">
    <property type="nucleotide sequence ID" value="NZ_BAAAKW010000032.1"/>
</dbReference>
<dbReference type="InterPro" id="IPR004099">
    <property type="entry name" value="Pyr_nucl-diS_OxRdtase_dimer"/>
</dbReference>
<dbReference type="InterPro" id="IPR036873">
    <property type="entry name" value="Rhodanese-like_dom_sf"/>
</dbReference>
<dbReference type="PANTHER" id="PTHR43429">
    <property type="entry name" value="PYRIDINE NUCLEOTIDE-DISULFIDE OXIDOREDUCTASE DOMAIN-CONTAINING"/>
    <property type="match status" value="1"/>
</dbReference>
<evidence type="ECO:0000256" key="4">
    <source>
        <dbReference type="ARBA" id="ARBA00022827"/>
    </source>
</evidence>
<dbReference type="SUPFAM" id="SSF52821">
    <property type="entry name" value="Rhodanese/Cell cycle control phosphatase"/>
    <property type="match status" value="1"/>
</dbReference>
<dbReference type="InterPro" id="IPR050260">
    <property type="entry name" value="FAD-bd_OxRdtase"/>
</dbReference>
<gene>
    <name evidence="8" type="ORF">GCM10009655_19430</name>
</gene>
<dbReference type="CDD" id="cd01524">
    <property type="entry name" value="RHOD_Pyr_redox"/>
    <property type="match status" value="1"/>
</dbReference>
<evidence type="ECO:0000256" key="6">
    <source>
        <dbReference type="ARBA" id="ARBA00023284"/>
    </source>
</evidence>
<name>A0ABN1VR40_9MICO</name>
<dbReference type="InterPro" id="IPR001763">
    <property type="entry name" value="Rhodanese-like_dom"/>
</dbReference>
<dbReference type="InterPro" id="IPR016156">
    <property type="entry name" value="FAD/NAD-linked_Rdtase_dimer_sf"/>
</dbReference>
<reference evidence="8 9" key="1">
    <citation type="journal article" date="2019" name="Int. J. Syst. Evol. Microbiol.">
        <title>The Global Catalogue of Microorganisms (GCM) 10K type strain sequencing project: providing services to taxonomists for standard genome sequencing and annotation.</title>
        <authorList>
            <consortium name="The Broad Institute Genomics Platform"/>
            <consortium name="The Broad Institute Genome Sequencing Center for Infectious Disease"/>
            <person name="Wu L."/>
            <person name="Ma J."/>
        </authorList>
    </citation>
    <scope>NUCLEOTIDE SEQUENCE [LARGE SCALE GENOMIC DNA]</scope>
    <source>
        <strain evidence="8 9">JCM 12762</strain>
    </source>
</reference>
<comment type="cofactor">
    <cofactor evidence="1">
        <name>FAD</name>
        <dbReference type="ChEBI" id="CHEBI:57692"/>
    </cofactor>
</comment>
<dbReference type="PROSITE" id="PS50206">
    <property type="entry name" value="RHODANESE_3"/>
    <property type="match status" value="1"/>
</dbReference>
<dbReference type="EMBL" id="BAAAKW010000032">
    <property type="protein sequence ID" value="GAA1219987.1"/>
    <property type="molecule type" value="Genomic_DNA"/>
</dbReference>
<accession>A0ABN1VR40</accession>
<dbReference type="Pfam" id="PF00581">
    <property type="entry name" value="Rhodanese"/>
    <property type="match status" value="1"/>
</dbReference>
<dbReference type="Gene3D" id="3.40.250.10">
    <property type="entry name" value="Rhodanese-like domain"/>
    <property type="match status" value="1"/>
</dbReference>
<dbReference type="SUPFAM" id="SSF51905">
    <property type="entry name" value="FAD/NAD(P)-binding domain"/>
    <property type="match status" value="1"/>
</dbReference>
<evidence type="ECO:0000256" key="3">
    <source>
        <dbReference type="ARBA" id="ARBA00022630"/>
    </source>
</evidence>
<organism evidence="8 9">
    <name type="scientific">Rhodoglobus aureus</name>
    <dbReference type="NCBI Taxonomy" id="191497"/>
    <lineage>
        <taxon>Bacteria</taxon>
        <taxon>Bacillati</taxon>
        <taxon>Actinomycetota</taxon>
        <taxon>Actinomycetes</taxon>
        <taxon>Micrococcales</taxon>
        <taxon>Microbacteriaceae</taxon>
        <taxon>Rhodoglobus</taxon>
    </lineage>
</organism>
<keyword evidence="5" id="KW-0560">Oxidoreductase</keyword>
<keyword evidence="3" id="KW-0285">Flavoprotein</keyword>
<dbReference type="InterPro" id="IPR036188">
    <property type="entry name" value="FAD/NAD-bd_sf"/>
</dbReference>
<protein>
    <submittedName>
        <fullName evidence="8">FAD-dependent oxidoreductase</fullName>
    </submittedName>
</protein>